<dbReference type="GO" id="GO:0006281">
    <property type="term" value="P:DNA repair"/>
    <property type="evidence" value="ECO:0007669"/>
    <property type="project" value="UniProtKB-KW"/>
</dbReference>
<evidence type="ECO:0000256" key="1">
    <source>
        <dbReference type="ARBA" id="ARBA00006638"/>
    </source>
</evidence>
<evidence type="ECO:0000256" key="4">
    <source>
        <dbReference type="SAM" id="MobiDB-lite"/>
    </source>
</evidence>
<feature type="compositionally biased region" description="Polar residues" evidence="4">
    <location>
        <begin position="178"/>
        <end position="190"/>
    </location>
</feature>
<proteinExistence type="inferred from homology"/>
<keyword evidence="3" id="KW-0234">DNA repair</keyword>
<dbReference type="InterPro" id="IPR041247">
    <property type="entry name" value="Rad52_fam"/>
</dbReference>
<dbReference type="Pfam" id="PF04098">
    <property type="entry name" value="Rad52_Rad22"/>
    <property type="match status" value="1"/>
</dbReference>
<evidence type="ECO:0000256" key="2">
    <source>
        <dbReference type="ARBA" id="ARBA00022763"/>
    </source>
</evidence>
<reference evidence="5 6" key="1">
    <citation type="submission" date="2012-02" db="EMBL/GenBank/DDBJ databases">
        <title>Complete sequence of chromosome of Singulisphaera acidiphila DSM 18658.</title>
        <authorList>
            <consortium name="US DOE Joint Genome Institute (JGI-PGF)"/>
            <person name="Lucas S."/>
            <person name="Copeland A."/>
            <person name="Lapidus A."/>
            <person name="Glavina del Rio T."/>
            <person name="Dalin E."/>
            <person name="Tice H."/>
            <person name="Bruce D."/>
            <person name="Goodwin L."/>
            <person name="Pitluck S."/>
            <person name="Peters L."/>
            <person name="Ovchinnikova G."/>
            <person name="Chertkov O."/>
            <person name="Kyrpides N."/>
            <person name="Mavromatis K."/>
            <person name="Ivanova N."/>
            <person name="Brettin T."/>
            <person name="Detter J.C."/>
            <person name="Han C."/>
            <person name="Larimer F."/>
            <person name="Land M."/>
            <person name="Hauser L."/>
            <person name="Markowitz V."/>
            <person name="Cheng J.-F."/>
            <person name="Hugenholtz P."/>
            <person name="Woyke T."/>
            <person name="Wu D."/>
            <person name="Tindall B."/>
            <person name="Pomrenke H."/>
            <person name="Brambilla E."/>
            <person name="Klenk H.-P."/>
            <person name="Eisen J.A."/>
        </authorList>
    </citation>
    <scope>NUCLEOTIDE SEQUENCE [LARGE SCALE GENOMIC DNA]</scope>
    <source>
        <strain evidence="6">ATCC BAA-1392 / DSM 18658 / VKM B-2454 / MOB10</strain>
    </source>
</reference>
<feature type="region of interest" description="Disordered" evidence="4">
    <location>
        <begin position="164"/>
        <end position="201"/>
    </location>
</feature>
<dbReference type="EMBL" id="CP003364">
    <property type="protein sequence ID" value="AGA30637.1"/>
    <property type="molecule type" value="Genomic_DNA"/>
</dbReference>
<comment type="similarity">
    <text evidence="1">Belongs to the RAD52 family.</text>
</comment>
<dbReference type="AlphaFoldDB" id="L0DN11"/>
<dbReference type="STRING" id="886293.Sinac_6562"/>
<evidence type="ECO:0008006" key="7">
    <source>
        <dbReference type="Google" id="ProtNLM"/>
    </source>
</evidence>
<dbReference type="Proteomes" id="UP000010798">
    <property type="component" value="Chromosome"/>
</dbReference>
<dbReference type="KEGG" id="saci:Sinac_6562"/>
<keyword evidence="6" id="KW-1185">Reference proteome</keyword>
<accession>L0DN11</accession>
<protein>
    <recommendedName>
        <fullName evidence="7">Rad52/22 family double-strand break repair protein</fullName>
    </recommendedName>
</protein>
<dbReference type="OrthoDB" id="9805874at2"/>
<organism evidence="5 6">
    <name type="scientific">Singulisphaera acidiphila (strain ATCC BAA-1392 / DSM 18658 / VKM B-2454 / MOB10)</name>
    <dbReference type="NCBI Taxonomy" id="886293"/>
    <lineage>
        <taxon>Bacteria</taxon>
        <taxon>Pseudomonadati</taxon>
        <taxon>Planctomycetota</taxon>
        <taxon>Planctomycetia</taxon>
        <taxon>Isosphaerales</taxon>
        <taxon>Isosphaeraceae</taxon>
        <taxon>Singulisphaera</taxon>
    </lineage>
</organism>
<name>L0DN11_SINAD</name>
<sequence length="270" mass="29599">MHPVFDTSRGRRGDRIRARPILRGASAMTQHPDLFAALAAPFEPNEAKLRSQNGRQLHYITARTVMNRLDTVLGPENWWDHYVPGENSVLCELTIRLPDGTTLTKADAGGYAGMADSGDDDKSGYSDAFKRAAVKFGVARYLYRDGIPAFVQERTPGIEQALAASEPQPQTAPAHASPSPQARSTTTTAHGNGGPPRSGKALFAWTKDQEQRYSVGLLKYLNSWAKLQEFPGRMVDWDAEQVTLAHAEACRKLQSIQATASEAYEEALSN</sequence>
<evidence type="ECO:0000256" key="3">
    <source>
        <dbReference type="ARBA" id="ARBA00023204"/>
    </source>
</evidence>
<keyword evidence="2" id="KW-0227">DNA damage</keyword>
<evidence type="ECO:0000313" key="6">
    <source>
        <dbReference type="Proteomes" id="UP000010798"/>
    </source>
</evidence>
<dbReference type="eggNOG" id="COG4712">
    <property type="taxonomic scope" value="Bacteria"/>
</dbReference>
<dbReference type="HOGENOM" id="CLU_972475_0_0_0"/>
<evidence type="ECO:0000313" key="5">
    <source>
        <dbReference type="EMBL" id="AGA30637.1"/>
    </source>
</evidence>
<gene>
    <name evidence="5" type="ordered locus">Sinac_6562</name>
</gene>